<keyword evidence="3" id="KW-1185">Reference proteome</keyword>
<name>A0A5B7IK56_PORTR</name>
<dbReference type="AlphaFoldDB" id="A0A5B7IK56"/>
<reference evidence="2 3" key="1">
    <citation type="submission" date="2019-05" db="EMBL/GenBank/DDBJ databases">
        <title>Another draft genome of Portunus trituberculatus and its Hox gene families provides insights of decapod evolution.</title>
        <authorList>
            <person name="Jeong J.-H."/>
            <person name="Song I."/>
            <person name="Kim S."/>
            <person name="Choi T."/>
            <person name="Kim D."/>
            <person name="Ryu S."/>
            <person name="Kim W."/>
        </authorList>
    </citation>
    <scope>NUCLEOTIDE SEQUENCE [LARGE SCALE GENOMIC DNA]</scope>
    <source>
        <tissue evidence="2">Muscle</tissue>
    </source>
</reference>
<protein>
    <submittedName>
        <fullName evidence="2">Uncharacterized protein</fullName>
    </submittedName>
</protein>
<keyword evidence="1" id="KW-0175">Coiled coil</keyword>
<dbReference type="EMBL" id="VSRR010058514">
    <property type="protein sequence ID" value="MPC81957.1"/>
    <property type="molecule type" value="Genomic_DNA"/>
</dbReference>
<accession>A0A5B7IK56</accession>
<feature type="coiled-coil region" evidence="1">
    <location>
        <begin position="29"/>
        <end position="72"/>
    </location>
</feature>
<dbReference type="OrthoDB" id="10066033at2759"/>
<evidence type="ECO:0000313" key="2">
    <source>
        <dbReference type="EMBL" id="MPC81957.1"/>
    </source>
</evidence>
<dbReference type="Proteomes" id="UP000324222">
    <property type="component" value="Unassembled WGS sequence"/>
</dbReference>
<sequence length="228" mass="27061">MISVPELVKEAAFLGYTKDIQQYVLIQQQELWEDRAKERELERQKLEAEKELREFQERQAKKEDENEEKQRCHEKDMLQLKLARPQQYISSHLAAQIPTHRLHMSKYEKGQAIEPFIERFEMVTTTYKLREAIKTVEFMNLFYGNPFDIIQTRHGYERLRVSYLEQWKDESPRTVEGILDLCLRMQLEKSCPARLVAQLKTQKVKSLQQMSGMADAHFAAYGYREAVA</sequence>
<organism evidence="2 3">
    <name type="scientific">Portunus trituberculatus</name>
    <name type="common">Swimming crab</name>
    <name type="synonym">Neptunus trituberculatus</name>
    <dbReference type="NCBI Taxonomy" id="210409"/>
    <lineage>
        <taxon>Eukaryota</taxon>
        <taxon>Metazoa</taxon>
        <taxon>Ecdysozoa</taxon>
        <taxon>Arthropoda</taxon>
        <taxon>Crustacea</taxon>
        <taxon>Multicrustacea</taxon>
        <taxon>Malacostraca</taxon>
        <taxon>Eumalacostraca</taxon>
        <taxon>Eucarida</taxon>
        <taxon>Decapoda</taxon>
        <taxon>Pleocyemata</taxon>
        <taxon>Brachyura</taxon>
        <taxon>Eubrachyura</taxon>
        <taxon>Portunoidea</taxon>
        <taxon>Portunidae</taxon>
        <taxon>Portuninae</taxon>
        <taxon>Portunus</taxon>
    </lineage>
</organism>
<evidence type="ECO:0000256" key="1">
    <source>
        <dbReference type="SAM" id="Coils"/>
    </source>
</evidence>
<gene>
    <name evidence="2" type="ORF">E2C01_076599</name>
</gene>
<comment type="caution">
    <text evidence="2">The sequence shown here is derived from an EMBL/GenBank/DDBJ whole genome shotgun (WGS) entry which is preliminary data.</text>
</comment>
<proteinExistence type="predicted"/>
<evidence type="ECO:0000313" key="3">
    <source>
        <dbReference type="Proteomes" id="UP000324222"/>
    </source>
</evidence>